<dbReference type="PANTHER" id="PTHR43805:SF1">
    <property type="entry name" value="GP-PDE DOMAIN-CONTAINING PROTEIN"/>
    <property type="match status" value="1"/>
</dbReference>
<dbReference type="Pfam" id="PF03009">
    <property type="entry name" value="GDPD"/>
    <property type="match status" value="1"/>
</dbReference>
<dbReference type="Proteomes" id="UP001500752">
    <property type="component" value="Unassembled WGS sequence"/>
</dbReference>
<comment type="caution">
    <text evidence="2">The sequence shown here is derived from an EMBL/GenBank/DDBJ whole genome shotgun (WGS) entry which is preliminary data.</text>
</comment>
<gene>
    <name evidence="2" type="ORF">GCM10023081_37640</name>
</gene>
<dbReference type="SUPFAM" id="SSF51695">
    <property type="entry name" value="PLC-like phosphodiesterases"/>
    <property type="match status" value="1"/>
</dbReference>
<feature type="domain" description="GP-PDE" evidence="1">
    <location>
        <begin position="1"/>
        <end position="237"/>
    </location>
</feature>
<evidence type="ECO:0000259" key="1">
    <source>
        <dbReference type="PROSITE" id="PS51704"/>
    </source>
</evidence>
<dbReference type="CDD" id="cd08561">
    <property type="entry name" value="GDPD_cytoplasmic_ScUgpQ2_like"/>
    <property type="match status" value="1"/>
</dbReference>
<dbReference type="InterPro" id="IPR017946">
    <property type="entry name" value="PLC-like_Pdiesterase_TIM-brl"/>
</dbReference>
<dbReference type="Gene3D" id="3.20.20.190">
    <property type="entry name" value="Phosphatidylinositol (PI) phosphodiesterase"/>
    <property type="match status" value="1"/>
</dbReference>
<keyword evidence="3" id="KW-1185">Reference proteome</keyword>
<reference evidence="3" key="1">
    <citation type="journal article" date="2019" name="Int. J. Syst. Evol. Microbiol.">
        <title>The Global Catalogue of Microorganisms (GCM) 10K type strain sequencing project: providing services to taxonomists for standard genome sequencing and annotation.</title>
        <authorList>
            <consortium name="The Broad Institute Genomics Platform"/>
            <consortium name="The Broad Institute Genome Sequencing Center for Infectious Disease"/>
            <person name="Wu L."/>
            <person name="Ma J."/>
        </authorList>
    </citation>
    <scope>NUCLEOTIDE SEQUENCE [LARGE SCALE GENOMIC DNA]</scope>
    <source>
        <strain evidence="3">JCM 30742</strain>
    </source>
</reference>
<dbReference type="InterPro" id="IPR030395">
    <property type="entry name" value="GP_PDE_dom"/>
</dbReference>
<dbReference type="PROSITE" id="PS51704">
    <property type="entry name" value="GP_PDE"/>
    <property type="match status" value="1"/>
</dbReference>
<sequence>MAFAHRGFAPDGDENTMAAFRAAVGLGYRYLETDVRTTRDGVLVVFHDERVDRVTDGIGRIADQTYAELRRLRVAGRGSIPTFAELLDEWPDIRLNVDVKDFAGAELLARHIDAAGAHERVLVSSFSARRLAAARRALARPTALGASVSTVALATLLGPVGLTGGIGPLLRATDALQVPERKGPVPVVTAGFLRRAHRRGLHVHVWVVNDPDQMRRLLDLGVDGLMADRADLLAQVMAERGHWPQRPPR</sequence>
<name>A0ABP7D0M9_9MICC</name>
<dbReference type="EMBL" id="BAABEO010000025">
    <property type="protein sequence ID" value="GAA3697155.1"/>
    <property type="molecule type" value="Genomic_DNA"/>
</dbReference>
<evidence type="ECO:0000313" key="3">
    <source>
        <dbReference type="Proteomes" id="UP001500752"/>
    </source>
</evidence>
<protein>
    <submittedName>
        <fullName evidence="2">Glycerophosphodiester phosphodiesterase</fullName>
    </submittedName>
</protein>
<dbReference type="PANTHER" id="PTHR43805">
    <property type="entry name" value="GLYCEROPHOSPHORYL DIESTER PHOSPHODIESTERASE"/>
    <property type="match status" value="1"/>
</dbReference>
<accession>A0ABP7D0M9</accession>
<proteinExistence type="predicted"/>
<evidence type="ECO:0000313" key="2">
    <source>
        <dbReference type="EMBL" id="GAA3697155.1"/>
    </source>
</evidence>
<organism evidence="2 3">
    <name type="scientific">Arthrobacter ginkgonis</name>
    <dbReference type="NCBI Taxonomy" id="1630594"/>
    <lineage>
        <taxon>Bacteria</taxon>
        <taxon>Bacillati</taxon>
        <taxon>Actinomycetota</taxon>
        <taxon>Actinomycetes</taxon>
        <taxon>Micrococcales</taxon>
        <taxon>Micrococcaceae</taxon>
        <taxon>Arthrobacter</taxon>
    </lineage>
</organism>